<proteinExistence type="predicted"/>
<dbReference type="OrthoDB" id="7062303at2"/>
<dbReference type="SUPFAM" id="SSF53335">
    <property type="entry name" value="S-adenosyl-L-methionine-dependent methyltransferases"/>
    <property type="match status" value="1"/>
</dbReference>
<dbReference type="Gene3D" id="3.40.50.150">
    <property type="entry name" value="Vaccinia Virus protein VP39"/>
    <property type="match status" value="1"/>
</dbReference>
<dbReference type="CDD" id="cd02440">
    <property type="entry name" value="AdoMet_MTases"/>
    <property type="match status" value="1"/>
</dbReference>
<gene>
    <name evidence="3" type="ORF">BN13_250038</name>
</gene>
<sequence length="199" mass="21410">MGRPTRWATDTKPGHSQWYVERFRQMAADGEDLVGEARLVDAMVPRGARILDAGCGPGRHGAYLHAVGHTVIGVDADEELIEASKADHPGPTWLVGDLSELDLRASGITEPFDAILMAGNVIVFVAPGTEVDVLRGLAGHLAPDGFVVTGFHTDRELSVADFDAAVAASGLRIEHRFATWDLRAWHEEAGFAVTVLRHA</sequence>
<dbReference type="PANTHER" id="PTHR43861">
    <property type="entry name" value="TRANS-ACONITATE 2-METHYLTRANSFERASE-RELATED"/>
    <property type="match status" value="1"/>
</dbReference>
<keyword evidence="1" id="KW-0808">Transferase</keyword>
<keyword evidence="4" id="KW-1185">Reference proteome</keyword>
<evidence type="ECO:0000313" key="4">
    <source>
        <dbReference type="Proteomes" id="UP000035720"/>
    </source>
</evidence>
<dbReference type="RefSeq" id="WP_048545244.1">
    <property type="nucleotide sequence ID" value="NZ_HF571038.1"/>
</dbReference>
<dbReference type="AlphaFoldDB" id="A0A077MAU1"/>
<reference evidence="3 4" key="1">
    <citation type="journal article" date="2013" name="ISME J.">
        <title>A metabolic model for members of the genus Tetrasphaera involved in enhanced biological phosphorus removal.</title>
        <authorList>
            <person name="Kristiansen R."/>
            <person name="Nguyen H.T.T."/>
            <person name="Saunders A.M."/>
            <person name="Nielsen J.L."/>
            <person name="Wimmer R."/>
            <person name="Le V.Q."/>
            <person name="McIlroy S.J."/>
            <person name="Petrovski S."/>
            <person name="Seviour R.J."/>
            <person name="Calteau A."/>
            <person name="Nielsen K.L."/>
            <person name="Nielsen P.H."/>
        </authorList>
    </citation>
    <scope>NUCLEOTIDE SEQUENCE [LARGE SCALE GENOMIC DNA]</scope>
    <source>
        <strain evidence="3 4">Ben 74</strain>
    </source>
</reference>
<name>A0A077MAU1_9MICO</name>
<comment type="caution">
    <text evidence="3">The sequence shown here is derived from an EMBL/GenBank/DDBJ whole genome shotgun (WGS) entry which is preliminary data.</text>
</comment>
<dbReference type="Pfam" id="PF13649">
    <property type="entry name" value="Methyltransf_25"/>
    <property type="match status" value="1"/>
</dbReference>
<dbReference type="PANTHER" id="PTHR43861:SF3">
    <property type="entry name" value="PUTATIVE (AFU_ORTHOLOGUE AFUA_2G14390)-RELATED"/>
    <property type="match status" value="1"/>
</dbReference>
<feature type="domain" description="Methyltransferase" evidence="2">
    <location>
        <begin position="50"/>
        <end position="145"/>
    </location>
</feature>
<accession>A0A077MAU1</accession>
<protein>
    <submittedName>
        <fullName evidence="3">LmbE family protein</fullName>
    </submittedName>
</protein>
<dbReference type="EMBL" id="CAJC01000134">
    <property type="protein sequence ID" value="CCI52950.1"/>
    <property type="molecule type" value="Genomic_DNA"/>
</dbReference>
<dbReference type="STRING" id="1193518.BN13_250038"/>
<dbReference type="InterPro" id="IPR029063">
    <property type="entry name" value="SAM-dependent_MTases_sf"/>
</dbReference>
<evidence type="ECO:0000256" key="1">
    <source>
        <dbReference type="ARBA" id="ARBA00022679"/>
    </source>
</evidence>
<organism evidence="3 4">
    <name type="scientific">Nostocoides jenkinsii Ben 74</name>
    <dbReference type="NCBI Taxonomy" id="1193518"/>
    <lineage>
        <taxon>Bacteria</taxon>
        <taxon>Bacillati</taxon>
        <taxon>Actinomycetota</taxon>
        <taxon>Actinomycetes</taxon>
        <taxon>Micrococcales</taxon>
        <taxon>Intrasporangiaceae</taxon>
        <taxon>Nostocoides</taxon>
    </lineage>
</organism>
<dbReference type="GO" id="GO:0016740">
    <property type="term" value="F:transferase activity"/>
    <property type="evidence" value="ECO:0007669"/>
    <property type="project" value="UniProtKB-KW"/>
</dbReference>
<evidence type="ECO:0000259" key="2">
    <source>
        <dbReference type="Pfam" id="PF13649"/>
    </source>
</evidence>
<dbReference type="InterPro" id="IPR041698">
    <property type="entry name" value="Methyltransf_25"/>
</dbReference>
<dbReference type="Proteomes" id="UP000035720">
    <property type="component" value="Unassembled WGS sequence"/>
</dbReference>
<evidence type="ECO:0000313" key="3">
    <source>
        <dbReference type="EMBL" id="CCI52950.1"/>
    </source>
</evidence>